<reference evidence="1 2" key="1">
    <citation type="submission" date="2016-10" db="EMBL/GenBank/DDBJ databases">
        <authorList>
            <person name="de Groot N.N."/>
        </authorList>
    </citation>
    <scope>NUCLEOTIDE SEQUENCE [LARGE SCALE GENOMIC DNA]</scope>
    <source>
        <strain evidence="1 2">CGMCC 1.6133</strain>
    </source>
</reference>
<evidence type="ECO:0000313" key="2">
    <source>
        <dbReference type="Proteomes" id="UP000198525"/>
    </source>
</evidence>
<dbReference type="Proteomes" id="UP000198525">
    <property type="component" value="Unassembled WGS sequence"/>
</dbReference>
<gene>
    <name evidence="1" type="ORF">SAMN04487954_10359</name>
</gene>
<dbReference type="RefSeq" id="WP_089683487.1">
    <property type="nucleotide sequence ID" value="NZ_FNES01000003.1"/>
</dbReference>
<protein>
    <submittedName>
        <fullName evidence="1">Uncharacterized protein</fullName>
    </submittedName>
</protein>
<organism evidence="1 2">
    <name type="scientific">Billgrantia gudaonensis</name>
    <dbReference type="NCBI Taxonomy" id="376427"/>
    <lineage>
        <taxon>Bacteria</taxon>
        <taxon>Pseudomonadati</taxon>
        <taxon>Pseudomonadota</taxon>
        <taxon>Gammaproteobacteria</taxon>
        <taxon>Oceanospirillales</taxon>
        <taxon>Halomonadaceae</taxon>
        <taxon>Billgrantia</taxon>
    </lineage>
</organism>
<name>A0A1G8R1C4_9GAMM</name>
<dbReference type="EMBL" id="FNES01000003">
    <property type="protein sequence ID" value="SDJ10772.1"/>
    <property type="molecule type" value="Genomic_DNA"/>
</dbReference>
<dbReference type="AlphaFoldDB" id="A0A1G8R1C4"/>
<proteinExistence type="predicted"/>
<keyword evidence="2" id="KW-1185">Reference proteome</keyword>
<evidence type="ECO:0000313" key="1">
    <source>
        <dbReference type="EMBL" id="SDJ10772.1"/>
    </source>
</evidence>
<sequence>MNRPVSGSAFLARNLKETTDAIGEIAQLVREDQLRRDTDDQAPFLSPGSVDMLMAGIRQLSDRAATICDDMEQLCERRGRP</sequence>
<dbReference type="OrthoDB" id="6173912at2"/>
<dbReference type="STRING" id="376427.SAMN04487954_10359"/>
<accession>A0A1G8R1C4</accession>